<feature type="binding site" evidence="8">
    <location>
        <position position="38"/>
    </location>
    <ligand>
        <name>Zn(2+)</name>
        <dbReference type="ChEBI" id="CHEBI:29105"/>
    </ligand>
</feature>
<comment type="caution">
    <text evidence="9">The sequence shown here is derived from an EMBL/GenBank/DDBJ whole genome shotgun (WGS) entry which is preliminary data.</text>
</comment>
<dbReference type="InterPro" id="IPR036874">
    <property type="entry name" value="Carbonic_anhydrase_sf"/>
</dbReference>
<dbReference type="Gene3D" id="3.40.1050.10">
    <property type="entry name" value="Carbonic anhydrase"/>
    <property type="match status" value="1"/>
</dbReference>
<comment type="cofactor">
    <cofactor evidence="8">
        <name>Zn(2+)</name>
        <dbReference type="ChEBI" id="CHEBI:29105"/>
    </cofactor>
    <text evidence="8">Binds 1 zinc ion per subunit.</text>
</comment>
<protein>
    <recommendedName>
        <fullName evidence="2">carbonic anhydrase</fullName>
        <ecNumber evidence="2">4.2.1.1</ecNumber>
    </recommendedName>
</protein>
<dbReference type="PROSITE" id="PS00704">
    <property type="entry name" value="PROK_CO2_ANHYDRASE_1"/>
    <property type="match status" value="1"/>
</dbReference>
<dbReference type="Proteomes" id="UP001143474">
    <property type="component" value="Unassembled WGS sequence"/>
</dbReference>
<evidence type="ECO:0000256" key="7">
    <source>
        <dbReference type="ARBA" id="ARBA00048348"/>
    </source>
</evidence>
<evidence type="ECO:0000256" key="5">
    <source>
        <dbReference type="ARBA" id="ARBA00023239"/>
    </source>
</evidence>
<evidence type="ECO:0000256" key="3">
    <source>
        <dbReference type="ARBA" id="ARBA00022723"/>
    </source>
</evidence>
<name>A0A9W6I7R7_9ACTN</name>
<keyword evidence="10" id="KW-1185">Reference proteome</keyword>
<keyword evidence="3 8" id="KW-0479">Metal-binding</keyword>
<evidence type="ECO:0000313" key="9">
    <source>
        <dbReference type="EMBL" id="GLK12734.1"/>
    </source>
</evidence>
<dbReference type="Pfam" id="PF00484">
    <property type="entry name" value="Pro_CA"/>
    <property type="match status" value="1"/>
</dbReference>
<dbReference type="InterPro" id="IPR001765">
    <property type="entry name" value="Carbonic_anhydrase"/>
</dbReference>
<dbReference type="PANTHER" id="PTHR11002:SF76">
    <property type="entry name" value="CARBONIC ANHYDRASE"/>
    <property type="match status" value="1"/>
</dbReference>
<keyword evidence="5" id="KW-0456">Lyase</keyword>
<keyword evidence="4 8" id="KW-0862">Zinc</keyword>
<evidence type="ECO:0000256" key="6">
    <source>
        <dbReference type="ARBA" id="ARBA00024993"/>
    </source>
</evidence>
<evidence type="ECO:0000256" key="4">
    <source>
        <dbReference type="ARBA" id="ARBA00022833"/>
    </source>
</evidence>
<dbReference type="AlphaFoldDB" id="A0A9W6I7R7"/>
<dbReference type="GO" id="GO:0015976">
    <property type="term" value="P:carbon utilization"/>
    <property type="evidence" value="ECO:0007669"/>
    <property type="project" value="InterPro"/>
</dbReference>
<evidence type="ECO:0000256" key="8">
    <source>
        <dbReference type="PIRSR" id="PIRSR601765-1"/>
    </source>
</evidence>
<feature type="binding site" evidence="8">
    <location>
        <position position="40"/>
    </location>
    <ligand>
        <name>Zn(2+)</name>
        <dbReference type="ChEBI" id="CHEBI:29105"/>
    </ligand>
</feature>
<dbReference type="PANTHER" id="PTHR11002">
    <property type="entry name" value="CARBONIC ANHYDRASE"/>
    <property type="match status" value="1"/>
</dbReference>
<gene>
    <name evidence="9" type="ORF">GCM10017600_61440</name>
</gene>
<proteinExistence type="inferred from homology"/>
<feature type="binding site" evidence="8">
    <location>
        <position position="98"/>
    </location>
    <ligand>
        <name>Zn(2+)</name>
        <dbReference type="ChEBI" id="CHEBI:29105"/>
    </ligand>
</feature>
<dbReference type="GO" id="GO:0004089">
    <property type="term" value="F:carbonate dehydratase activity"/>
    <property type="evidence" value="ECO:0007669"/>
    <property type="project" value="UniProtKB-EC"/>
</dbReference>
<dbReference type="GO" id="GO:0008270">
    <property type="term" value="F:zinc ion binding"/>
    <property type="evidence" value="ECO:0007669"/>
    <property type="project" value="InterPro"/>
</dbReference>
<dbReference type="SMART" id="SM00947">
    <property type="entry name" value="Pro_CA"/>
    <property type="match status" value="1"/>
</dbReference>
<comment type="function">
    <text evidence="6">Catalyzes the reversible hydration of carbon dioxide to form bicarbonate.</text>
</comment>
<dbReference type="RefSeq" id="WP_271221051.1">
    <property type="nucleotide sequence ID" value="NZ_BAAAVD010000008.1"/>
</dbReference>
<organism evidence="9 10">
    <name type="scientific">Streptosporangium carneum</name>
    <dbReference type="NCBI Taxonomy" id="47481"/>
    <lineage>
        <taxon>Bacteria</taxon>
        <taxon>Bacillati</taxon>
        <taxon>Actinomycetota</taxon>
        <taxon>Actinomycetes</taxon>
        <taxon>Streptosporangiales</taxon>
        <taxon>Streptosporangiaceae</taxon>
        <taxon>Streptosporangium</taxon>
    </lineage>
</organism>
<evidence type="ECO:0000256" key="2">
    <source>
        <dbReference type="ARBA" id="ARBA00012925"/>
    </source>
</evidence>
<evidence type="ECO:0000313" key="10">
    <source>
        <dbReference type="Proteomes" id="UP001143474"/>
    </source>
</evidence>
<dbReference type="InterPro" id="IPR015892">
    <property type="entry name" value="Carbonic_anhydrase_CS"/>
</dbReference>
<evidence type="ECO:0000256" key="1">
    <source>
        <dbReference type="ARBA" id="ARBA00006217"/>
    </source>
</evidence>
<accession>A0A9W6I7R7</accession>
<dbReference type="SUPFAM" id="SSF53056">
    <property type="entry name" value="beta-carbonic anhydrase, cab"/>
    <property type="match status" value="1"/>
</dbReference>
<comment type="catalytic activity">
    <reaction evidence="7">
        <text>hydrogencarbonate + H(+) = CO2 + H2O</text>
        <dbReference type="Rhea" id="RHEA:10748"/>
        <dbReference type="ChEBI" id="CHEBI:15377"/>
        <dbReference type="ChEBI" id="CHEBI:15378"/>
        <dbReference type="ChEBI" id="CHEBI:16526"/>
        <dbReference type="ChEBI" id="CHEBI:17544"/>
        <dbReference type="EC" id="4.2.1.1"/>
    </reaction>
</comment>
<feature type="binding site" evidence="8">
    <location>
        <position position="101"/>
    </location>
    <ligand>
        <name>Zn(2+)</name>
        <dbReference type="ChEBI" id="CHEBI:29105"/>
    </ligand>
</feature>
<sequence>MHAFIEHARSFSARAAVAGERLDRLAAGQNPLALFITCSDSRVVPALITSARPGELFELRTAGGIVPRYSLDRPSGEAATIEFAIEALGIGDVVVCGHSHCAAVGAVVHRNDLAAVPAMGGWLAHAADSLGDEKTDLALATQQHVLTQLERLHAYPAVQRRLLDGRVRLHGWFYEVHTGKVFTHRPGDNAFLPL</sequence>
<dbReference type="EC" id="4.2.1.1" evidence="2"/>
<comment type="similarity">
    <text evidence="1">Belongs to the beta-class carbonic anhydrase family.</text>
</comment>
<reference evidence="9" key="2">
    <citation type="submission" date="2023-01" db="EMBL/GenBank/DDBJ databases">
        <authorList>
            <person name="Sun Q."/>
            <person name="Evtushenko L."/>
        </authorList>
    </citation>
    <scope>NUCLEOTIDE SEQUENCE</scope>
    <source>
        <strain evidence="9">VKM Ac-2007</strain>
    </source>
</reference>
<dbReference type="EMBL" id="BSEV01000018">
    <property type="protein sequence ID" value="GLK12734.1"/>
    <property type="molecule type" value="Genomic_DNA"/>
</dbReference>
<reference evidence="9" key="1">
    <citation type="journal article" date="2014" name="Int. J. Syst. Evol. Microbiol.">
        <title>Complete genome sequence of Corynebacterium casei LMG S-19264T (=DSM 44701T), isolated from a smear-ripened cheese.</title>
        <authorList>
            <consortium name="US DOE Joint Genome Institute (JGI-PGF)"/>
            <person name="Walter F."/>
            <person name="Albersmeier A."/>
            <person name="Kalinowski J."/>
            <person name="Ruckert C."/>
        </authorList>
    </citation>
    <scope>NUCLEOTIDE SEQUENCE</scope>
    <source>
        <strain evidence="9">VKM Ac-2007</strain>
    </source>
</reference>